<sequence>MTSRREEIQRLIADIEDLFAKSGKRLPRVLSGQAAQEPREVLERIRDFLIKLRESESENKLAEQPQLSPIFAKFADRGNSESSPQPDQNQQQSVQLPQEQKIDFSALLQPLQGELQALLQERATLVQEIRQLEQRRLHNYSLTQQMANQEQMISEFLQVLMNRIVPITPQITDNLASGTSQHLNTNYSTELESASTPPFLESTHVEQLTRFAAELDRRLLSLDGTVNVVFEALQRNIHTYQESLSQALARMHSQGVQTEHLMSSFINNLTSQLQQPPTSLQQSSLRRENETSSSPTIIQQDTAATTNLDTVFLQLGVNEPNALATANITPPASQPNTQLVDEVDQLYASLFGTENVTEQSQQINTTTESDITDNLSVSASTALSMSNIVQPPESATKLQQSVVQNDVTPEIITKNTPSLKTGFIPINQETNVIDDASAFTTSPAESTTNEVEQLDSPVVVQVPWLQELNADLVGANNPTSAISDTSERLIFDNNKEYPVFKDGVYPYNTDVSLPQAEDLTVVPVEEPAIADTIAVLGELLIDVAPETSEVASSQLVQKNEEAQRPNYISASPQENLLSQESAIADSVFDISLDEDQLEQLNQDLADFDRQLNSELQPEINLENQFIAENTLTAAESVVEVLEIFPASTQKTEPTDEASSGSINQPESFNLDASVWYLGIDLGTTGISAALLNRSTNVVYPLYWSAQNQPATTSLKPSFRLPAEVYLPAASVSGSEMSTEALHSLVPVAVASEKASDLTSNSPEAQTNSVYSAQLKPYLQVAIPYKNELDKWEPVLQLNEFSAGPLIWVVRSLSKLFLTLKCDRTSTTPGLTAAAVGIDEQSFQTIINNIAGVICTCPSNWSEQYRFNVREALLISKIVQHPQQVFFVEEAIASLLSELDGANGETVQFSVREGSPPPIQSDRRPIGSTLTINIGATSTEMALVDLPENLQELTHSNFMLHGFAYAGKGIEQDIICQLLFPQKWRQPHKQTEDDSKTTSSNSWHWQPAIPGLDQMHLSSLNLEELELPRPGEPDITTRIRLQQRLESSLLGQAVLDAALALKLILQHQESFTLELADQRWVLQRRDLEAQVFVPFVRRLNRELNRLLVAKGIPTEAINQAILTGGVAACGAVRSWLRQKLPNAKIIQDLSPTDGAAACSRVAYGLAMLPLHPQVVEVAKLQYTDYFLFTELLRLMPVRSLSFNEVIQLFENQGINTRICQQRLLAFLEGELPPGLIPSGQDSNWLTQTSKENPDYKAIAAEPLFDKQGSLTYRPNSQSIKALRRYLDAIKASTQQSFEEPYTVNFVLVSN</sequence>
<dbReference type="EMBL" id="JAOWRF010000001">
    <property type="protein sequence ID" value="MCV3211966.1"/>
    <property type="molecule type" value="Genomic_DNA"/>
</dbReference>
<organism evidence="2 3">
    <name type="scientific">Plectonema radiosum NIES-515</name>
    <dbReference type="NCBI Taxonomy" id="2986073"/>
    <lineage>
        <taxon>Bacteria</taxon>
        <taxon>Bacillati</taxon>
        <taxon>Cyanobacteriota</taxon>
        <taxon>Cyanophyceae</taxon>
        <taxon>Oscillatoriophycideae</taxon>
        <taxon>Oscillatoriales</taxon>
        <taxon>Microcoleaceae</taxon>
        <taxon>Plectonema</taxon>
    </lineage>
</organism>
<dbReference type="InterPro" id="IPR043129">
    <property type="entry name" value="ATPase_NBD"/>
</dbReference>
<proteinExistence type="predicted"/>
<feature type="region of interest" description="Disordered" evidence="1">
    <location>
        <begin position="273"/>
        <end position="297"/>
    </location>
</feature>
<feature type="region of interest" description="Disordered" evidence="1">
    <location>
        <begin position="76"/>
        <end position="96"/>
    </location>
</feature>
<gene>
    <name evidence="2" type="ORF">OGM63_00230</name>
</gene>
<feature type="compositionally biased region" description="Low complexity" evidence="1">
    <location>
        <begin position="82"/>
        <end position="96"/>
    </location>
</feature>
<keyword evidence="3" id="KW-1185">Reference proteome</keyword>
<evidence type="ECO:0000256" key="1">
    <source>
        <dbReference type="SAM" id="MobiDB-lite"/>
    </source>
</evidence>
<accession>A0ABT3AS58</accession>
<dbReference type="SUPFAM" id="SSF53067">
    <property type="entry name" value="Actin-like ATPase domain"/>
    <property type="match status" value="1"/>
</dbReference>
<evidence type="ECO:0000313" key="2">
    <source>
        <dbReference type="EMBL" id="MCV3211966.1"/>
    </source>
</evidence>
<feature type="compositionally biased region" description="Low complexity" evidence="1">
    <location>
        <begin position="273"/>
        <end position="284"/>
    </location>
</feature>
<evidence type="ECO:0008006" key="4">
    <source>
        <dbReference type="Google" id="ProtNLM"/>
    </source>
</evidence>
<dbReference type="Proteomes" id="UP001526143">
    <property type="component" value="Unassembled WGS sequence"/>
</dbReference>
<dbReference type="RefSeq" id="WP_263743484.1">
    <property type="nucleotide sequence ID" value="NZ_JAOWRF010000001.1"/>
</dbReference>
<evidence type="ECO:0000313" key="3">
    <source>
        <dbReference type="Proteomes" id="UP001526143"/>
    </source>
</evidence>
<reference evidence="2 3" key="1">
    <citation type="submission" date="2022-10" db="EMBL/GenBank/DDBJ databases">
        <title>Identification of biosynthetic pathway for the production of the potent trypsin inhibitor radiosumin.</title>
        <authorList>
            <person name="Fewer D.P."/>
            <person name="Delbaje E."/>
            <person name="Ouyang X."/>
            <person name="Agostino P.D."/>
            <person name="Wahlsten M."/>
            <person name="Jokela J."/>
            <person name="Permi P."/>
            <person name="Haapaniemi E."/>
            <person name="Koistinen H."/>
        </authorList>
    </citation>
    <scope>NUCLEOTIDE SEQUENCE [LARGE SCALE GENOMIC DNA]</scope>
    <source>
        <strain evidence="2 3">NIES-515</strain>
    </source>
</reference>
<comment type="caution">
    <text evidence="2">The sequence shown here is derived from an EMBL/GenBank/DDBJ whole genome shotgun (WGS) entry which is preliminary data.</text>
</comment>
<name>A0ABT3AS58_9CYAN</name>
<protein>
    <recommendedName>
        <fullName evidence="4">Molecular chaperone</fullName>
    </recommendedName>
</protein>